<dbReference type="OrthoDB" id="10523616at2759"/>
<sequence length="130" mass="14253">MVVLPMFGGNEIKFAGKVVDWLVEGLQYLLPENVEAKLEKVVLAGHSKGVHGRTAFAVALGYAKTNLKFSPACYGLNFNLNIPMMKHQCCPNVCAFLRAHLNQQSKDFDAIFADSNLAPAKLDDVIYIPA</sequence>
<dbReference type="GO" id="GO:0047746">
    <property type="term" value="F:chlorophyllase activity"/>
    <property type="evidence" value="ECO:0007669"/>
    <property type="project" value="TreeGrafter"/>
</dbReference>
<evidence type="ECO:0000313" key="1">
    <source>
        <dbReference type="EMBL" id="RDX60445.1"/>
    </source>
</evidence>
<name>A0A371E356_MUCPR</name>
<keyword evidence="2" id="KW-1185">Reference proteome</keyword>
<dbReference type="PANTHER" id="PTHR33428:SF10">
    <property type="entry name" value="CHLOROPHYLLASE-1"/>
    <property type="match status" value="1"/>
</dbReference>
<dbReference type="InterPro" id="IPR017395">
    <property type="entry name" value="Chlorophyllase-like"/>
</dbReference>
<protein>
    <submittedName>
        <fullName evidence="1">Chlorophyllase-2, chloroplastic</fullName>
    </submittedName>
</protein>
<dbReference type="PANTHER" id="PTHR33428">
    <property type="entry name" value="CHLOROPHYLLASE-2, CHLOROPLASTIC"/>
    <property type="match status" value="1"/>
</dbReference>
<organism evidence="1 2">
    <name type="scientific">Mucuna pruriens</name>
    <name type="common">Velvet bean</name>
    <name type="synonym">Dolichos pruriens</name>
    <dbReference type="NCBI Taxonomy" id="157652"/>
    <lineage>
        <taxon>Eukaryota</taxon>
        <taxon>Viridiplantae</taxon>
        <taxon>Streptophyta</taxon>
        <taxon>Embryophyta</taxon>
        <taxon>Tracheophyta</taxon>
        <taxon>Spermatophyta</taxon>
        <taxon>Magnoliopsida</taxon>
        <taxon>eudicotyledons</taxon>
        <taxon>Gunneridae</taxon>
        <taxon>Pentapetalae</taxon>
        <taxon>rosids</taxon>
        <taxon>fabids</taxon>
        <taxon>Fabales</taxon>
        <taxon>Fabaceae</taxon>
        <taxon>Papilionoideae</taxon>
        <taxon>50 kb inversion clade</taxon>
        <taxon>NPAAA clade</taxon>
        <taxon>indigoferoid/millettioid clade</taxon>
        <taxon>Phaseoleae</taxon>
        <taxon>Mucuna</taxon>
    </lineage>
</organism>
<feature type="non-terminal residue" evidence="1">
    <location>
        <position position="1"/>
    </location>
</feature>
<evidence type="ECO:0000313" key="2">
    <source>
        <dbReference type="Proteomes" id="UP000257109"/>
    </source>
</evidence>
<dbReference type="Proteomes" id="UP000257109">
    <property type="component" value="Unassembled WGS sequence"/>
</dbReference>
<dbReference type="AlphaFoldDB" id="A0A371E356"/>
<dbReference type="STRING" id="157652.A0A371E356"/>
<gene>
    <name evidence="1" type="primary">CLH2</name>
    <name evidence="1" type="ORF">CR513_61412</name>
</gene>
<accession>A0A371E356</accession>
<comment type="caution">
    <text evidence="1">The sequence shown here is derived from an EMBL/GenBank/DDBJ whole genome shotgun (WGS) entry which is preliminary data.</text>
</comment>
<proteinExistence type="predicted"/>
<dbReference type="Pfam" id="PF07224">
    <property type="entry name" value="Chlorophyllase"/>
    <property type="match status" value="1"/>
</dbReference>
<dbReference type="EMBL" id="QJKJ01016868">
    <property type="protein sequence ID" value="RDX60445.1"/>
    <property type="molecule type" value="Genomic_DNA"/>
</dbReference>
<reference evidence="1" key="1">
    <citation type="submission" date="2018-05" db="EMBL/GenBank/DDBJ databases">
        <title>Draft genome of Mucuna pruriens seed.</title>
        <authorList>
            <person name="Nnadi N.E."/>
            <person name="Vos R."/>
            <person name="Hasami M.H."/>
            <person name="Devisetty U.K."/>
            <person name="Aguiy J.C."/>
        </authorList>
    </citation>
    <scope>NUCLEOTIDE SEQUENCE [LARGE SCALE GENOMIC DNA]</scope>
    <source>
        <strain evidence="1">JCA_2017</strain>
    </source>
</reference>
<dbReference type="GO" id="GO:0015996">
    <property type="term" value="P:chlorophyll catabolic process"/>
    <property type="evidence" value="ECO:0007669"/>
    <property type="project" value="TreeGrafter"/>
</dbReference>